<keyword evidence="3" id="KW-1185">Reference proteome</keyword>
<evidence type="ECO:0000259" key="1">
    <source>
        <dbReference type="SMART" id="SM00829"/>
    </source>
</evidence>
<dbReference type="Proteomes" id="UP000614741">
    <property type="component" value="Unassembled WGS sequence"/>
</dbReference>
<feature type="domain" description="Enoyl reductase (ER)" evidence="1">
    <location>
        <begin position="10"/>
        <end position="316"/>
    </location>
</feature>
<dbReference type="EMBL" id="BONP01000014">
    <property type="protein sequence ID" value="GIG40659.1"/>
    <property type="molecule type" value="Genomic_DNA"/>
</dbReference>
<dbReference type="Gene3D" id="3.40.50.720">
    <property type="entry name" value="NAD(P)-binding Rossmann-like Domain"/>
    <property type="match status" value="1"/>
</dbReference>
<protein>
    <submittedName>
        <fullName evidence="2">Dehydrogenase</fullName>
    </submittedName>
</protein>
<dbReference type="Pfam" id="PF08240">
    <property type="entry name" value="ADH_N"/>
    <property type="match status" value="1"/>
</dbReference>
<name>A0ABQ4DMS8_9CELL</name>
<proteinExistence type="predicted"/>
<dbReference type="InterPro" id="IPR036291">
    <property type="entry name" value="NAD(P)-bd_dom_sf"/>
</dbReference>
<sequence length="322" mass="32535">MRAVVVDRYGPPEVARVRDVPDPAPRAGEVLVRVAAAAVTSGDARMRAGRFPRGFAVPARVALGLRGPRRRVLGAVFSGDVVALGAGVTGVAVGDRVATMTGGSLGGHAELAVVRADRITPLPAGLPHDAAAAVLFGGATALDYLRTKAHLAAGATVLVNGASGAVGSSAVQVARHLGAEVTGVTSAANADLVTRLGATRVVDHRTTTLADVQARGERFDVVLDTVGNVSPAAGRRLLTRDGVVLLAVAGLGELLAARGPVKAGPASESPALLAEVLRLTADGVLDPLVESTHPLDGIADAYRRVDSGRKVGNVLVRPQGAP</sequence>
<evidence type="ECO:0000313" key="3">
    <source>
        <dbReference type="Proteomes" id="UP000614741"/>
    </source>
</evidence>
<dbReference type="InterPro" id="IPR050700">
    <property type="entry name" value="YIM1/Zinc_Alcohol_DH_Fams"/>
</dbReference>
<dbReference type="RefSeq" id="WP_203674566.1">
    <property type="nucleotide sequence ID" value="NZ_BONP01000014.1"/>
</dbReference>
<dbReference type="PANTHER" id="PTHR11695:SF294">
    <property type="entry name" value="RETICULON-4-INTERACTING PROTEIN 1, MITOCHONDRIAL"/>
    <property type="match status" value="1"/>
</dbReference>
<dbReference type="InterPro" id="IPR013154">
    <property type="entry name" value="ADH-like_N"/>
</dbReference>
<reference evidence="2 3" key="1">
    <citation type="submission" date="2021-01" db="EMBL/GenBank/DDBJ databases">
        <title>Whole genome shotgun sequence of Cellulomonas phragmiteti NBRC 110785.</title>
        <authorList>
            <person name="Komaki H."/>
            <person name="Tamura T."/>
        </authorList>
    </citation>
    <scope>NUCLEOTIDE SEQUENCE [LARGE SCALE GENOMIC DNA]</scope>
    <source>
        <strain evidence="2 3">NBRC 110785</strain>
    </source>
</reference>
<dbReference type="PANTHER" id="PTHR11695">
    <property type="entry name" value="ALCOHOL DEHYDROGENASE RELATED"/>
    <property type="match status" value="1"/>
</dbReference>
<dbReference type="InterPro" id="IPR020843">
    <property type="entry name" value="ER"/>
</dbReference>
<dbReference type="Pfam" id="PF13602">
    <property type="entry name" value="ADH_zinc_N_2"/>
    <property type="match status" value="1"/>
</dbReference>
<comment type="caution">
    <text evidence="2">The sequence shown here is derived from an EMBL/GenBank/DDBJ whole genome shotgun (WGS) entry which is preliminary data.</text>
</comment>
<accession>A0ABQ4DMS8</accession>
<dbReference type="CDD" id="cd08267">
    <property type="entry name" value="MDR1"/>
    <property type="match status" value="1"/>
</dbReference>
<dbReference type="SMART" id="SM00829">
    <property type="entry name" value="PKS_ER"/>
    <property type="match status" value="1"/>
</dbReference>
<gene>
    <name evidence="2" type="ORF">Cph01nite_24210</name>
</gene>
<dbReference type="Gene3D" id="3.90.180.10">
    <property type="entry name" value="Medium-chain alcohol dehydrogenases, catalytic domain"/>
    <property type="match status" value="1"/>
</dbReference>
<organism evidence="2 3">
    <name type="scientific">Cellulomonas phragmiteti</name>
    <dbReference type="NCBI Taxonomy" id="478780"/>
    <lineage>
        <taxon>Bacteria</taxon>
        <taxon>Bacillati</taxon>
        <taxon>Actinomycetota</taxon>
        <taxon>Actinomycetes</taxon>
        <taxon>Micrococcales</taxon>
        <taxon>Cellulomonadaceae</taxon>
        <taxon>Cellulomonas</taxon>
    </lineage>
</organism>
<dbReference type="InterPro" id="IPR011032">
    <property type="entry name" value="GroES-like_sf"/>
</dbReference>
<dbReference type="SUPFAM" id="SSF51735">
    <property type="entry name" value="NAD(P)-binding Rossmann-fold domains"/>
    <property type="match status" value="1"/>
</dbReference>
<dbReference type="SUPFAM" id="SSF50129">
    <property type="entry name" value="GroES-like"/>
    <property type="match status" value="1"/>
</dbReference>
<evidence type="ECO:0000313" key="2">
    <source>
        <dbReference type="EMBL" id="GIG40659.1"/>
    </source>
</evidence>